<dbReference type="GO" id="GO:0006508">
    <property type="term" value="P:proteolysis"/>
    <property type="evidence" value="ECO:0007669"/>
    <property type="project" value="UniProtKB-KW"/>
</dbReference>
<evidence type="ECO:0000259" key="10">
    <source>
        <dbReference type="Pfam" id="PF05572"/>
    </source>
</evidence>
<keyword evidence="6" id="KW-0862">Zinc</keyword>
<evidence type="ECO:0000256" key="6">
    <source>
        <dbReference type="ARBA" id="ARBA00022833"/>
    </source>
</evidence>
<evidence type="ECO:0000256" key="9">
    <source>
        <dbReference type="SAM" id="SignalP"/>
    </source>
</evidence>
<feature type="chain" id="PRO_5013929023" evidence="9">
    <location>
        <begin position="17"/>
        <end position="281"/>
    </location>
</feature>
<dbReference type="Proteomes" id="UP000230605">
    <property type="component" value="Chromosome 5"/>
</dbReference>
<organism evidence="11 13">
    <name type="scientific">Cercospora beticola</name>
    <name type="common">Sugarbeet leaf spot fungus</name>
    <dbReference type="NCBI Taxonomy" id="122368"/>
    <lineage>
        <taxon>Eukaryota</taxon>
        <taxon>Fungi</taxon>
        <taxon>Dikarya</taxon>
        <taxon>Ascomycota</taxon>
        <taxon>Pezizomycotina</taxon>
        <taxon>Dothideomycetes</taxon>
        <taxon>Dothideomycetidae</taxon>
        <taxon>Mycosphaerellales</taxon>
        <taxon>Mycosphaerellaceae</taxon>
        <taxon>Cercospora</taxon>
    </lineage>
</organism>
<evidence type="ECO:0000256" key="5">
    <source>
        <dbReference type="ARBA" id="ARBA00022801"/>
    </source>
</evidence>
<reference evidence="12 14" key="2">
    <citation type="submission" date="2023-09" db="EMBL/GenBank/DDBJ databases">
        <title>Complete-Gapless Cercospora beticola genome.</title>
        <authorList>
            <person name="Wyatt N.A."/>
            <person name="Spanner R.E."/>
            <person name="Bolton M.D."/>
        </authorList>
    </citation>
    <scope>NUCLEOTIDE SEQUENCE [LARGE SCALE GENOMIC DNA]</scope>
    <source>
        <strain evidence="12">Cb09-40</strain>
    </source>
</reference>
<evidence type="ECO:0000256" key="4">
    <source>
        <dbReference type="ARBA" id="ARBA00022729"/>
    </source>
</evidence>
<dbReference type="GO" id="GO:0046872">
    <property type="term" value="F:metal ion binding"/>
    <property type="evidence" value="ECO:0007669"/>
    <property type="project" value="UniProtKB-KW"/>
</dbReference>
<name>A0A2G5HAP1_CERBT</name>
<dbReference type="InterPro" id="IPR008754">
    <property type="entry name" value="Peptidase_M43"/>
</dbReference>
<keyword evidence="4 9" id="KW-0732">Signal</keyword>
<protein>
    <submittedName>
        <fullName evidence="11">Extracellular metalloprotease</fullName>
    </submittedName>
</protein>
<dbReference type="EMBL" id="CP134188">
    <property type="protein sequence ID" value="WPB02803.1"/>
    <property type="molecule type" value="Genomic_DNA"/>
</dbReference>
<evidence type="ECO:0000313" key="13">
    <source>
        <dbReference type="Proteomes" id="UP000230605"/>
    </source>
</evidence>
<keyword evidence="3" id="KW-0479">Metal-binding</keyword>
<dbReference type="AlphaFoldDB" id="A0A2G5HAP1"/>
<feature type="signal peptide" evidence="9">
    <location>
        <begin position="1"/>
        <end position="16"/>
    </location>
</feature>
<keyword evidence="5" id="KW-0378">Hydrolase</keyword>
<keyword evidence="2 11" id="KW-0645">Protease</keyword>
<evidence type="ECO:0000256" key="7">
    <source>
        <dbReference type="ARBA" id="ARBA00023049"/>
    </source>
</evidence>
<evidence type="ECO:0000256" key="3">
    <source>
        <dbReference type="ARBA" id="ARBA00022723"/>
    </source>
</evidence>
<dbReference type="PANTHER" id="PTHR47466:SF1">
    <property type="entry name" value="METALLOPROTEASE MEP1 (AFU_ORTHOLOGUE AFUA_1G07730)-RELATED"/>
    <property type="match status" value="1"/>
</dbReference>
<keyword evidence="8" id="KW-1015">Disulfide bond</keyword>
<proteinExistence type="inferred from homology"/>
<evidence type="ECO:0000256" key="2">
    <source>
        <dbReference type="ARBA" id="ARBA00022670"/>
    </source>
</evidence>
<keyword evidence="14" id="KW-1185">Reference proteome</keyword>
<accession>A0A2G5HAP1</accession>
<evidence type="ECO:0000256" key="1">
    <source>
        <dbReference type="ARBA" id="ARBA00008721"/>
    </source>
</evidence>
<feature type="domain" description="Peptidase M43 pregnancy-associated plasma-A" evidence="10">
    <location>
        <begin position="131"/>
        <end position="268"/>
    </location>
</feature>
<gene>
    <name evidence="11" type="ORF">CB0940_06886</name>
    <name evidence="12" type="ORF">RHO25_007439</name>
</gene>
<dbReference type="PANTHER" id="PTHR47466">
    <property type="match status" value="1"/>
</dbReference>
<comment type="similarity">
    <text evidence="1">Belongs to the peptidase M43B family.</text>
</comment>
<dbReference type="GO" id="GO:0008237">
    <property type="term" value="F:metallopeptidase activity"/>
    <property type="evidence" value="ECO:0007669"/>
    <property type="project" value="UniProtKB-KW"/>
</dbReference>
<dbReference type="SUPFAM" id="SSF55486">
    <property type="entry name" value="Metalloproteases ('zincins'), catalytic domain"/>
    <property type="match status" value="1"/>
</dbReference>
<evidence type="ECO:0000313" key="11">
    <source>
        <dbReference type="EMBL" id="PIA89353.1"/>
    </source>
</evidence>
<dbReference type="Pfam" id="PF05572">
    <property type="entry name" value="Peptidase_M43"/>
    <property type="match status" value="1"/>
</dbReference>
<dbReference type="CDD" id="cd04275">
    <property type="entry name" value="ZnMc_pappalysin_like"/>
    <property type="match status" value="1"/>
</dbReference>
<reference evidence="11 13" key="1">
    <citation type="submission" date="2015-10" db="EMBL/GenBank/DDBJ databases">
        <title>The cercosporin biosynthetic gene cluster was horizontally transferred to several fungal lineages and shown to be expanded in Cercospora beticola based on microsynteny with recipient genomes.</title>
        <authorList>
            <person name="De Jonge R."/>
            <person name="Ebert M.K."/>
            <person name="Suttle J.C."/>
            <person name="Jurick Ii W.M."/>
            <person name="Secor G.A."/>
            <person name="Thomma B.P."/>
            <person name="Van De Peer Y."/>
            <person name="Bolton M.D."/>
        </authorList>
    </citation>
    <scope>NUCLEOTIDE SEQUENCE [LARGE SCALE GENOMIC DNA]</scope>
    <source>
        <strain evidence="11 13">09-40</strain>
    </source>
</reference>
<dbReference type="OrthoDB" id="536211at2759"/>
<evidence type="ECO:0000256" key="8">
    <source>
        <dbReference type="ARBA" id="ARBA00023157"/>
    </source>
</evidence>
<dbReference type="Proteomes" id="UP001302367">
    <property type="component" value="Chromosome 5"/>
</dbReference>
<keyword evidence="7 11" id="KW-0482">Metalloprotease</keyword>
<dbReference type="InterPro" id="IPR024079">
    <property type="entry name" value="MetalloPept_cat_dom_sf"/>
</dbReference>
<evidence type="ECO:0000313" key="12">
    <source>
        <dbReference type="EMBL" id="WPB02803.1"/>
    </source>
</evidence>
<dbReference type="EMBL" id="LKMD01000108">
    <property type="protein sequence ID" value="PIA89353.1"/>
    <property type="molecule type" value="Genomic_DNA"/>
</dbReference>
<sequence>MKLLSVLALAVSCASAQRKCGTTNNNAPQNLRYEATAEPADSLAARQASRARYTVDTYVHVITTQNKSSLYPREMVEQQMRVMNEAYASARFAFKTISIDYTVNDAWASALDGPLEVEYKTKLRKGGYDDLNLYFLSDLGNGLLGFCYFPEPFASPEQRILDGCVNLAGSMPGGETPSYNLGATAVHETGHWLGLFHTFSEDGLGCSGPGDYVLDTPHQLNATRGCPAVNPDTCPQRRGVDPIHNYMDYSTDICMYEFTRLQSLRMRVMYATLRRTQRDRK</sequence>
<evidence type="ECO:0000313" key="14">
    <source>
        <dbReference type="Proteomes" id="UP001302367"/>
    </source>
</evidence>
<dbReference type="Gene3D" id="3.40.390.10">
    <property type="entry name" value="Collagenase (Catalytic Domain)"/>
    <property type="match status" value="1"/>
</dbReference>